<dbReference type="Proteomes" id="UP000800035">
    <property type="component" value="Unassembled WGS sequence"/>
</dbReference>
<dbReference type="EC" id="1.4.3.-" evidence="4"/>
<feature type="domain" description="Amine oxidase" evidence="5">
    <location>
        <begin position="21"/>
        <end position="456"/>
    </location>
</feature>
<comment type="similarity">
    <text evidence="4">Belongs to the flavin monoamine oxidase family.</text>
</comment>
<dbReference type="AlphaFoldDB" id="A0A6A5TSH7"/>
<evidence type="ECO:0000259" key="5">
    <source>
        <dbReference type="Pfam" id="PF01593"/>
    </source>
</evidence>
<reference evidence="6" key="1">
    <citation type="journal article" date="2020" name="Stud. Mycol.">
        <title>101 Dothideomycetes genomes: a test case for predicting lifestyles and emergence of pathogens.</title>
        <authorList>
            <person name="Haridas S."/>
            <person name="Albert R."/>
            <person name="Binder M."/>
            <person name="Bloem J."/>
            <person name="Labutti K."/>
            <person name="Salamov A."/>
            <person name="Andreopoulos B."/>
            <person name="Baker S."/>
            <person name="Barry K."/>
            <person name="Bills G."/>
            <person name="Bluhm B."/>
            <person name="Cannon C."/>
            <person name="Castanera R."/>
            <person name="Culley D."/>
            <person name="Daum C."/>
            <person name="Ezra D."/>
            <person name="Gonzalez J."/>
            <person name="Henrissat B."/>
            <person name="Kuo A."/>
            <person name="Liang C."/>
            <person name="Lipzen A."/>
            <person name="Lutzoni F."/>
            <person name="Magnuson J."/>
            <person name="Mondo S."/>
            <person name="Nolan M."/>
            <person name="Ohm R."/>
            <person name="Pangilinan J."/>
            <person name="Park H.-J."/>
            <person name="Ramirez L."/>
            <person name="Alfaro M."/>
            <person name="Sun H."/>
            <person name="Tritt A."/>
            <person name="Yoshinaga Y."/>
            <person name="Zwiers L.-H."/>
            <person name="Turgeon B."/>
            <person name="Goodwin S."/>
            <person name="Spatafora J."/>
            <person name="Crous P."/>
            <person name="Grigoriev I."/>
        </authorList>
    </citation>
    <scope>NUCLEOTIDE SEQUENCE</scope>
    <source>
        <strain evidence="6">CBS 675.92</strain>
    </source>
</reference>
<evidence type="ECO:0000313" key="6">
    <source>
        <dbReference type="EMBL" id="KAF1954940.1"/>
    </source>
</evidence>
<proteinExistence type="inferred from homology"/>
<dbReference type="Pfam" id="PF01593">
    <property type="entry name" value="Amino_oxidase"/>
    <property type="match status" value="1"/>
</dbReference>
<organism evidence="6 7">
    <name type="scientific">Byssothecium circinans</name>
    <dbReference type="NCBI Taxonomy" id="147558"/>
    <lineage>
        <taxon>Eukaryota</taxon>
        <taxon>Fungi</taxon>
        <taxon>Dikarya</taxon>
        <taxon>Ascomycota</taxon>
        <taxon>Pezizomycotina</taxon>
        <taxon>Dothideomycetes</taxon>
        <taxon>Pleosporomycetidae</taxon>
        <taxon>Pleosporales</taxon>
        <taxon>Massarineae</taxon>
        <taxon>Massarinaceae</taxon>
        <taxon>Byssothecium</taxon>
    </lineage>
</organism>
<name>A0A6A5TSH7_9PLEO</name>
<dbReference type="InterPro" id="IPR050281">
    <property type="entry name" value="Flavin_monoamine_oxidase"/>
</dbReference>
<dbReference type="GO" id="GO:0016491">
    <property type="term" value="F:oxidoreductase activity"/>
    <property type="evidence" value="ECO:0007669"/>
    <property type="project" value="UniProtKB-KW"/>
</dbReference>
<keyword evidence="4" id="KW-0285">Flavoprotein</keyword>
<dbReference type="PANTHER" id="PTHR10742">
    <property type="entry name" value="FLAVIN MONOAMINE OXIDASE"/>
    <property type="match status" value="1"/>
</dbReference>
<dbReference type="InterPro" id="IPR001613">
    <property type="entry name" value="Flavin_amine_oxidase"/>
</dbReference>
<sequence length="512" mass="57143">MLVATWKNGLLIVQLGRGGGVAGITAAQALSNQSITDFVIVEYKDDIGGRMFHANFGEDADGKPYTVELGANWVQGLGTNGGPENPVWTFAQQYNISNTPSDYRSILTYNETGPVDFTSLLDDFEDAYTSAEQHAGTILSENLQDLSFRAGLYQAGWKPKRNMAAQAVEWWEWDWETSFPPEESSFVFGSTGYNLTFRQFSEANNFVTDQRGFNTWLKGVASTFLKPNDLRLRLNTTVTSISHSDTGVTVVYEDGNCVKADYAICTFSLGVLQNSDHLFSPKLPDWKETSIASFQMGTYTKIFLQFNETFWDKEKQFFLYASPTTRGYFPVWQSLSTAGFHPDSNIIFATVVGREAQRIEKQSFEATKAELLAVLVQMFPDTTIPEPTAILYPRWSTTPWSYGSYSNWPVGTTLETHENLRANVGRLYFAGEHTSAEYFGFLQGAWFEGREAGERIAGMIAREGYGEGKGCRNPAGCGEYVRYEVLHGTTEREEYNAANGMGDSPFFVAGDK</sequence>
<evidence type="ECO:0000256" key="2">
    <source>
        <dbReference type="ARBA" id="ARBA00023002"/>
    </source>
</evidence>
<dbReference type="InterPro" id="IPR002937">
    <property type="entry name" value="Amino_oxidase"/>
</dbReference>
<accession>A0A6A5TSH7</accession>
<dbReference type="OrthoDB" id="7777654at2759"/>
<dbReference type="PANTHER" id="PTHR10742:SF313">
    <property type="entry name" value="AMINE OXIDASE"/>
    <property type="match status" value="1"/>
</dbReference>
<dbReference type="EMBL" id="ML976996">
    <property type="protein sequence ID" value="KAF1954940.1"/>
    <property type="molecule type" value="Genomic_DNA"/>
</dbReference>
<evidence type="ECO:0000256" key="1">
    <source>
        <dbReference type="ARBA" id="ARBA00001974"/>
    </source>
</evidence>
<dbReference type="SUPFAM" id="SSF51905">
    <property type="entry name" value="FAD/NAD(P)-binding domain"/>
    <property type="match status" value="1"/>
</dbReference>
<dbReference type="InterPro" id="IPR036188">
    <property type="entry name" value="FAD/NAD-bd_sf"/>
</dbReference>
<gene>
    <name evidence="6" type="ORF">CC80DRAFT_566103</name>
</gene>
<dbReference type="Gene3D" id="3.90.660.10">
    <property type="match status" value="1"/>
</dbReference>
<feature type="binding site" evidence="3">
    <location>
        <position position="238"/>
    </location>
    <ligand>
        <name>FAD</name>
        <dbReference type="ChEBI" id="CHEBI:57692"/>
    </ligand>
</feature>
<dbReference type="GO" id="GO:0006598">
    <property type="term" value="P:polyamine catabolic process"/>
    <property type="evidence" value="ECO:0007669"/>
    <property type="project" value="TreeGrafter"/>
</dbReference>
<keyword evidence="7" id="KW-1185">Reference proteome</keyword>
<evidence type="ECO:0000256" key="4">
    <source>
        <dbReference type="RuleBase" id="RU362067"/>
    </source>
</evidence>
<protein>
    <recommendedName>
        <fullName evidence="4">Amine oxidase</fullName>
        <ecNumber evidence="4">1.4.3.-</ecNumber>
    </recommendedName>
</protein>
<keyword evidence="2 4" id="KW-0560">Oxidoreductase</keyword>
<comment type="cofactor">
    <cofactor evidence="1 4">
        <name>FAD</name>
        <dbReference type="ChEBI" id="CHEBI:57692"/>
    </cofactor>
</comment>
<dbReference type="SUPFAM" id="SSF54373">
    <property type="entry name" value="FAD-linked reductases, C-terminal domain"/>
    <property type="match status" value="1"/>
</dbReference>
<evidence type="ECO:0000256" key="3">
    <source>
        <dbReference type="PIRSR" id="PIRSR601613-1"/>
    </source>
</evidence>
<dbReference type="Gene3D" id="3.50.50.60">
    <property type="entry name" value="FAD/NAD(P)-binding domain"/>
    <property type="match status" value="1"/>
</dbReference>
<evidence type="ECO:0000313" key="7">
    <source>
        <dbReference type="Proteomes" id="UP000800035"/>
    </source>
</evidence>
<keyword evidence="4" id="KW-0274">FAD</keyword>
<dbReference type="PRINTS" id="PR00757">
    <property type="entry name" value="AMINEOXDASEF"/>
</dbReference>